<feature type="region of interest" description="Disordered" evidence="1">
    <location>
        <begin position="182"/>
        <end position="223"/>
    </location>
</feature>
<feature type="region of interest" description="Disordered" evidence="1">
    <location>
        <begin position="66"/>
        <end position="85"/>
    </location>
</feature>
<organism evidence="2 3">
    <name type="scientific">Tribonema minus</name>
    <dbReference type="NCBI Taxonomy" id="303371"/>
    <lineage>
        <taxon>Eukaryota</taxon>
        <taxon>Sar</taxon>
        <taxon>Stramenopiles</taxon>
        <taxon>Ochrophyta</taxon>
        <taxon>PX clade</taxon>
        <taxon>Xanthophyceae</taxon>
        <taxon>Tribonematales</taxon>
        <taxon>Tribonemataceae</taxon>
        <taxon>Tribonema</taxon>
    </lineage>
</organism>
<dbReference type="EMBL" id="JAFCMP010000396">
    <property type="protein sequence ID" value="KAG5180382.1"/>
    <property type="molecule type" value="Genomic_DNA"/>
</dbReference>
<reference evidence="2" key="1">
    <citation type="submission" date="2021-02" db="EMBL/GenBank/DDBJ databases">
        <title>First Annotated Genome of the Yellow-green Alga Tribonema minus.</title>
        <authorList>
            <person name="Mahan K.M."/>
        </authorList>
    </citation>
    <scope>NUCLEOTIDE SEQUENCE</scope>
    <source>
        <strain evidence="2">UTEX B ZZ1240</strain>
    </source>
</reference>
<feature type="region of interest" description="Disordered" evidence="1">
    <location>
        <begin position="255"/>
        <end position="280"/>
    </location>
</feature>
<feature type="compositionally biased region" description="Acidic residues" evidence="1">
    <location>
        <begin position="262"/>
        <end position="280"/>
    </location>
</feature>
<dbReference type="AlphaFoldDB" id="A0A835YUM2"/>
<comment type="caution">
    <text evidence="2">The sequence shown here is derived from an EMBL/GenBank/DDBJ whole genome shotgun (WGS) entry which is preliminary data.</text>
</comment>
<evidence type="ECO:0000313" key="3">
    <source>
        <dbReference type="Proteomes" id="UP000664859"/>
    </source>
</evidence>
<sequence length="521" mass="54728">MSWHRVAAAGRFGAVPLGSSNDAAAQRLGAAQPRDNIGGSAAQRFGAAPLGNSNDAAAQRFGAAQPRDNIGGSAAQRFGAPRENIGGSAAQRFGAVPLGSNSDAAAQRFGAAQSRDNIGGSAAQRFGAVPLGSNSDAQRSASAQRSLRSLVTTSGSAAQRFGAVPLGSSNDAAAQRFGAAQPRDNIGGSAARRHGAAPLSSSNDAAAAQRSGAAQPNGTLGGSAAQQCASAHVAECTSPCLGGGEYAAKGYITDDTTMTDVDGGDESDSDYGDSDCEDGGEVTRAARVGFWKDYTPEEPEPPVADANQFSVTTARNSDYSRDDLLTDAERNFNCLHAAEMQSMREQRIGSSQWQQRGLQPGHLTCHGGIKMLFNCSVDRRRGGIEPPVQIKDGSYDSGCGASCIDEAQIKRLLHQRAIHADAVFEMEHPRILAGFDTSRQRTKPGIIDIEFLPGPKTWQAQCDGGSTVPVLRVRDGGDPTERWRAVVARTAHVNGDRDRWSHYAYAMKMAKHQFNQAILAQ</sequence>
<feature type="compositionally biased region" description="Low complexity" evidence="1">
    <location>
        <begin position="205"/>
        <end position="214"/>
    </location>
</feature>
<accession>A0A835YUM2</accession>
<evidence type="ECO:0000256" key="1">
    <source>
        <dbReference type="SAM" id="MobiDB-lite"/>
    </source>
</evidence>
<proteinExistence type="predicted"/>
<evidence type="ECO:0000313" key="2">
    <source>
        <dbReference type="EMBL" id="KAG5180382.1"/>
    </source>
</evidence>
<gene>
    <name evidence="2" type="ORF">JKP88DRAFT_291010</name>
</gene>
<feature type="region of interest" description="Disordered" evidence="1">
    <location>
        <begin position="25"/>
        <end position="53"/>
    </location>
</feature>
<keyword evidence="3" id="KW-1185">Reference proteome</keyword>
<protein>
    <submittedName>
        <fullName evidence="2">Uncharacterized protein</fullName>
    </submittedName>
</protein>
<name>A0A835YUM2_9STRA</name>
<dbReference type="Proteomes" id="UP000664859">
    <property type="component" value="Unassembled WGS sequence"/>
</dbReference>